<protein>
    <submittedName>
        <fullName evidence="1">Uncharacterized protein</fullName>
    </submittedName>
</protein>
<organism evidence="1 2">
    <name type="scientific">Fibrella aestuarina BUZ 2</name>
    <dbReference type="NCBI Taxonomy" id="1166018"/>
    <lineage>
        <taxon>Bacteria</taxon>
        <taxon>Pseudomonadati</taxon>
        <taxon>Bacteroidota</taxon>
        <taxon>Cytophagia</taxon>
        <taxon>Cytophagales</taxon>
        <taxon>Spirosomataceae</taxon>
        <taxon>Fibrella</taxon>
    </lineage>
</organism>
<sequence>MLNGWSAEYALRITPVVNDQQYLHSSLHWTFPQAYYSILFTARALLLMRGCSVSNDELVARKVASMVVSGLYPQGLNYYLTGTPHDYNAKRLQGGAALFSVLTQTRDKQLKKQGNQVQTNPKTAMRSPRTGEVLDKLGPEHYKALADQTGPTCFFNVLHRLRISSNQPNPDVLTTDELDVRELHACLVELVNRINQVHEAYLAKALGLDNYQTLVAGLPGYLNESFVNERLNTLIPILAK</sequence>
<keyword evidence="2" id="KW-1185">Reference proteome</keyword>
<reference evidence="1 2" key="1">
    <citation type="journal article" date="2012" name="J. Bacteriol.">
        <title>Genome Sequence of Fibrella aestuarina BUZ 2T, a Filamentous Marine Bacterium.</title>
        <authorList>
            <person name="Filippini M."/>
            <person name="Qi W."/>
            <person name="Blom J."/>
            <person name="Goesmann A."/>
            <person name="Smits T.H."/>
            <person name="Bagheri H.C."/>
        </authorList>
    </citation>
    <scope>NUCLEOTIDE SEQUENCE [LARGE SCALE GENOMIC DNA]</scope>
    <source>
        <strain evidence="2">BUZ 2T</strain>
    </source>
</reference>
<proteinExistence type="predicted"/>
<dbReference type="PATRIC" id="fig|1166018.3.peg.5049"/>
<dbReference type="HOGENOM" id="CLU_064916_0_0_10"/>
<name>I0KAX9_9BACT</name>
<dbReference type="EMBL" id="HE796683">
    <property type="protein sequence ID" value="CCH01282.1"/>
    <property type="molecule type" value="Genomic_DNA"/>
</dbReference>
<evidence type="ECO:0000313" key="2">
    <source>
        <dbReference type="Proteomes" id="UP000011058"/>
    </source>
</evidence>
<accession>I0KAX9</accession>
<dbReference type="Proteomes" id="UP000011058">
    <property type="component" value="Chromosome"/>
</dbReference>
<dbReference type="STRING" id="1166018.FAES_3273"/>
<dbReference type="AlphaFoldDB" id="I0KAX9"/>
<gene>
    <name evidence="1" type="ORF">FAES_3273</name>
</gene>
<dbReference type="KEGG" id="fae:FAES_3273"/>
<dbReference type="eggNOG" id="ENOG502Z9BP">
    <property type="taxonomic scope" value="Bacteria"/>
</dbReference>
<evidence type="ECO:0000313" key="1">
    <source>
        <dbReference type="EMBL" id="CCH01282.1"/>
    </source>
</evidence>